<gene>
    <name evidence="1" type="ORF">GCM10023196_008200</name>
</gene>
<accession>A0ABP8U0T6</accession>
<keyword evidence="2" id="KW-1185">Reference proteome</keyword>
<organism evidence="1 2">
    <name type="scientific">Actinoallomurus vinaceus</name>
    <dbReference type="NCBI Taxonomy" id="1080074"/>
    <lineage>
        <taxon>Bacteria</taxon>
        <taxon>Bacillati</taxon>
        <taxon>Actinomycetota</taxon>
        <taxon>Actinomycetes</taxon>
        <taxon>Streptosporangiales</taxon>
        <taxon>Thermomonosporaceae</taxon>
        <taxon>Actinoallomurus</taxon>
    </lineage>
</organism>
<evidence type="ECO:0000313" key="1">
    <source>
        <dbReference type="EMBL" id="GAA4621209.1"/>
    </source>
</evidence>
<protein>
    <submittedName>
        <fullName evidence="1">Uncharacterized protein</fullName>
    </submittedName>
</protein>
<reference evidence="2" key="1">
    <citation type="journal article" date="2019" name="Int. J. Syst. Evol. Microbiol.">
        <title>The Global Catalogue of Microorganisms (GCM) 10K type strain sequencing project: providing services to taxonomists for standard genome sequencing and annotation.</title>
        <authorList>
            <consortium name="The Broad Institute Genomics Platform"/>
            <consortium name="The Broad Institute Genome Sequencing Center for Infectious Disease"/>
            <person name="Wu L."/>
            <person name="Ma J."/>
        </authorList>
    </citation>
    <scope>NUCLEOTIDE SEQUENCE [LARGE SCALE GENOMIC DNA]</scope>
    <source>
        <strain evidence="2">JCM 17939</strain>
    </source>
</reference>
<dbReference type="Proteomes" id="UP001501442">
    <property type="component" value="Unassembled WGS sequence"/>
</dbReference>
<dbReference type="RefSeq" id="WP_345429237.1">
    <property type="nucleotide sequence ID" value="NZ_BAABHK010000001.1"/>
</dbReference>
<sequence length="159" mass="17170">MDAIDWSRITDACAYRSESARAAVDALRDPRSAEHAARAVADLRYAVSNDHAGTLYPAAVPATTLFLEVIADQPGPARMEALDALLDWWGCFVADPECEIYDDPERGPVDVCEGIAERVRAAADMLRRVAGDPSAGGHHRPAAKELLQNLDAGWDRSGI</sequence>
<proteinExistence type="predicted"/>
<name>A0ABP8U0T6_9ACTN</name>
<comment type="caution">
    <text evidence="1">The sequence shown here is derived from an EMBL/GenBank/DDBJ whole genome shotgun (WGS) entry which is preliminary data.</text>
</comment>
<evidence type="ECO:0000313" key="2">
    <source>
        <dbReference type="Proteomes" id="UP001501442"/>
    </source>
</evidence>
<dbReference type="EMBL" id="BAABHK010000001">
    <property type="protein sequence ID" value="GAA4621209.1"/>
    <property type="molecule type" value="Genomic_DNA"/>
</dbReference>